<dbReference type="PANTHER" id="PTHR31686:SF3">
    <property type="entry name" value="ACID TRANSPORT PROTEIN, PUTATIVE (AFU_ORTHOLOGUE AFUA_4G09410)-RELATED"/>
    <property type="match status" value="1"/>
</dbReference>
<feature type="transmembrane region" description="Helical" evidence="8">
    <location>
        <begin position="133"/>
        <end position="156"/>
    </location>
</feature>
<evidence type="ECO:0000256" key="4">
    <source>
        <dbReference type="ARBA" id="ARBA00022475"/>
    </source>
</evidence>
<feature type="transmembrane region" description="Helical" evidence="8">
    <location>
        <begin position="285"/>
        <end position="306"/>
    </location>
</feature>
<dbReference type="Proteomes" id="UP000829685">
    <property type="component" value="Unassembled WGS sequence"/>
</dbReference>
<keyword evidence="4" id="KW-1003">Cell membrane</keyword>
<keyword evidence="6 8" id="KW-1133">Transmembrane helix</keyword>
<evidence type="ECO:0008006" key="11">
    <source>
        <dbReference type="Google" id="ProtNLM"/>
    </source>
</evidence>
<dbReference type="Gene3D" id="1.50.10.150">
    <property type="entry name" value="Voltage-dependent anion channel"/>
    <property type="match status" value="1"/>
</dbReference>
<dbReference type="Pfam" id="PF03595">
    <property type="entry name" value="SLAC1"/>
    <property type="match status" value="1"/>
</dbReference>
<gene>
    <name evidence="9" type="ORF">JX265_001076</name>
</gene>
<dbReference type="AlphaFoldDB" id="A0A9P9WXG2"/>
<protein>
    <recommendedName>
        <fullName evidence="11">Malic acid transport protein</fullName>
    </recommendedName>
</protein>
<comment type="subcellular location">
    <subcellularLocation>
        <location evidence="1">Cell membrane</location>
        <topology evidence="1">Multi-pass membrane protein</topology>
    </subcellularLocation>
</comment>
<feature type="transmembrane region" description="Helical" evidence="8">
    <location>
        <begin position="108"/>
        <end position="127"/>
    </location>
</feature>
<organism evidence="9 10">
    <name type="scientific">Neoarthrinium moseri</name>
    <dbReference type="NCBI Taxonomy" id="1658444"/>
    <lineage>
        <taxon>Eukaryota</taxon>
        <taxon>Fungi</taxon>
        <taxon>Dikarya</taxon>
        <taxon>Ascomycota</taxon>
        <taxon>Pezizomycotina</taxon>
        <taxon>Sordariomycetes</taxon>
        <taxon>Xylariomycetidae</taxon>
        <taxon>Amphisphaeriales</taxon>
        <taxon>Apiosporaceae</taxon>
        <taxon>Neoarthrinium</taxon>
    </lineage>
</organism>
<dbReference type="InterPro" id="IPR038665">
    <property type="entry name" value="Voltage-dep_anion_channel_sf"/>
</dbReference>
<evidence type="ECO:0000256" key="3">
    <source>
        <dbReference type="ARBA" id="ARBA00022448"/>
    </source>
</evidence>
<reference evidence="9" key="1">
    <citation type="submission" date="2021-03" db="EMBL/GenBank/DDBJ databases">
        <title>Revisited historic fungal species revealed as producer of novel bioactive compounds through whole genome sequencing and comparative genomics.</title>
        <authorList>
            <person name="Vignolle G.A."/>
            <person name="Hochenegger N."/>
            <person name="Mach R.L."/>
            <person name="Mach-Aigner A.R."/>
            <person name="Javad Rahimi M."/>
            <person name="Salim K.A."/>
            <person name="Chan C.M."/>
            <person name="Lim L.B.L."/>
            <person name="Cai F."/>
            <person name="Druzhinina I.S."/>
            <person name="U'Ren J.M."/>
            <person name="Derntl C."/>
        </authorList>
    </citation>
    <scope>NUCLEOTIDE SEQUENCE</scope>
    <source>
        <strain evidence="9">TUCIM 5799</strain>
    </source>
</reference>
<keyword evidence="3" id="KW-0813">Transport</keyword>
<comment type="similarity">
    <text evidence="2">Belongs to the tellurite-resistance/dicarboxylate transporter (TDT) family.</text>
</comment>
<dbReference type="EMBL" id="JAFIMR010000002">
    <property type="protein sequence ID" value="KAI1880836.1"/>
    <property type="molecule type" value="Genomic_DNA"/>
</dbReference>
<name>A0A9P9WXG2_9PEZI</name>
<feature type="transmembrane region" description="Helical" evidence="8">
    <location>
        <begin position="79"/>
        <end position="101"/>
    </location>
</feature>
<dbReference type="GO" id="GO:0000319">
    <property type="term" value="F:sulfite transmembrane transporter activity"/>
    <property type="evidence" value="ECO:0007669"/>
    <property type="project" value="TreeGrafter"/>
</dbReference>
<evidence type="ECO:0000256" key="7">
    <source>
        <dbReference type="ARBA" id="ARBA00023136"/>
    </source>
</evidence>
<dbReference type="InterPro" id="IPR051629">
    <property type="entry name" value="Sulfite_efflux_TDT"/>
</dbReference>
<evidence type="ECO:0000313" key="10">
    <source>
        <dbReference type="Proteomes" id="UP000829685"/>
    </source>
</evidence>
<keyword evidence="5 8" id="KW-0812">Transmembrane</keyword>
<keyword evidence="10" id="KW-1185">Reference proteome</keyword>
<keyword evidence="7 8" id="KW-0472">Membrane</keyword>
<evidence type="ECO:0000313" key="9">
    <source>
        <dbReference type="EMBL" id="KAI1880836.1"/>
    </source>
</evidence>
<sequence length="414" mass="44931">MPPSSASGSGPRLRSDLVAQEHRRLGSGEREKAEATPLPGLQSTSRIALKNIDSPWFLIPQGTGVLAIVLWQLPYQFRGLHTISIVFWGMTIIQFFTILFFNTEVACLASIVVTFTAIVQMLALLLGEHGWEFAVYALWWVCAVLSLLMVIGVPYVFANIRPPSIARLLPNIQLPLVTAMTTATAGSALCQATPLSPKLQVPLILVSYLLIGLAVPLASILDTLFLGRLYNETKDDKANRGKSEALNLAYQSLVLVGPWGQCSSALQGLGQAVLSGSFSHYNTGIILTSQAAPAIGYLSLFGGIIFWGHATFWWAFTIISVAQAAFGYGRAQHKAGFDLAAWSMVFPWGVYTSAAEDLGRNLDSSAFRVWATVLAVLMVVIWILNTAYTIKGCVAGTLLGLENGWRRPQQDEIS</sequence>
<feature type="transmembrane region" description="Helical" evidence="8">
    <location>
        <begin position="366"/>
        <end position="384"/>
    </location>
</feature>
<evidence type="ECO:0000256" key="8">
    <source>
        <dbReference type="SAM" id="Phobius"/>
    </source>
</evidence>
<feature type="transmembrane region" description="Helical" evidence="8">
    <location>
        <begin position="312"/>
        <end position="329"/>
    </location>
</feature>
<dbReference type="InterPro" id="IPR004695">
    <property type="entry name" value="SLAC1/Mae1/Ssu1/TehA"/>
</dbReference>
<dbReference type="CDD" id="cd09299">
    <property type="entry name" value="TDT"/>
    <property type="match status" value="1"/>
</dbReference>
<feature type="transmembrane region" description="Helical" evidence="8">
    <location>
        <begin position="168"/>
        <end position="189"/>
    </location>
</feature>
<dbReference type="PANTHER" id="PTHR31686">
    <property type="match status" value="1"/>
</dbReference>
<feature type="transmembrane region" description="Helical" evidence="8">
    <location>
        <begin position="201"/>
        <end position="227"/>
    </location>
</feature>
<proteinExistence type="inferred from homology"/>
<evidence type="ECO:0000256" key="2">
    <source>
        <dbReference type="ARBA" id="ARBA00008566"/>
    </source>
</evidence>
<evidence type="ECO:0000256" key="5">
    <source>
        <dbReference type="ARBA" id="ARBA00022692"/>
    </source>
</evidence>
<evidence type="ECO:0000256" key="1">
    <source>
        <dbReference type="ARBA" id="ARBA00004651"/>
    </source>
</evidence>
<accession>A0A9P9WXG2</accession>
<comment type="caution">
    <text evidence="9">The sequence shown here is derived from an EMBL/GenBank/DDBJ whole genome shotgun (WGS) entry which is preliminary data.</text>
</comment>
<dbReference type="GO" id="GO:0005886">
    <property type="term" value="C:plasma membrane"/>
    <property type="evidence" value="ECO:0007669"/>
    <property type="project" value="UniProtKB-SubCell"/>
</dbReference>
<evidence type="ECO:0000256" key="6">
    <source>
        <dbReference type="ARBA" id="ARBA00022989"/>
    </source>
</evidence>